<accession>A0A920BVM2</accession>
<dbReference type="EMBL" id="BORC01000010">
    <property type="protein sequence ID" value="GIN64083.1"/>
    <property type="molecule type" value="Genomic_DNA"/>
</dbReference>
<feature type="region of interest" description="Disordered" evidence="1">
    <location>
        <begin position="612"/>
        <end position="640"/>
    </location>
</feature>
<evidence type="ECO:0008006" key="4">
    <source>
        <dbReference type="Google" id="ProtNLM"/>
    </source>
</evidence>
<evidence type="ECO:0000313" key="2">
    <source>
        <dbReference type="EMBL" id="GIN64083.1"/>
    </source>
</evidence>
<name>A0A920BVM2_9BACI</name>
<dbReference type="AlphaFoldDB" id="A0A920BVM2"/>
<proteinExistence type="predicted"/>
<evidence type="ECO:0000256" key="1">
    <source>
        <dbReference type="SAM" id="MobiDB-lite"/>
    </source>
</evidence>
<protein>
    <recommendedName>
        <fullName evidence="4">Flagellar hook-length control protein-like C-terminal domain-containing protein</fullName>
    </recommendedName>
</protein>
<comment type="caution">
    <text evidence="2">The sequence shown here is derived from an EMBL/GenBank/DDBJ whole genome shotgun (WGS) entry which is preliminary data.</text>
</comment>
<organism evidence="2 3">
    <name type="scientific">Robertmurraya siralis</name>
    <dbReference type="NCBI Taxonomy" id="77777"/>
    <lineage>
        <taxon>Bacteria</taxon>
        <taxon>Bacillati</taxon>
        <taxon>Bacillota</taxon>
        <taxon>Bacilli</taxon>
        <taxon>Bacillales</taxon>
        <taxon>Bacillaceae</taxon>
        <taxon>Robertmurraya</taxon>
    </lineage>
</organism>
<dbReference type="RefSeq" id="WP_212934384.1">
    <property type="nucleotide sequence ID" value="NZ_BORC01000010.1"/>
</dbReference>
<evidence type="ECO:0000313" key="3">
    <source>
        <dbReference type="Proteomes" id="UP000682111"/>
    </source>
</evidence>
<feature type="region of interest" description="Disordered" evidence="1">
    <location>
        <begin position="479"/>
        <end position="534"/>
    </location>
</feature>
<feature type="compositionally biased region" description="Low complexity" evidence="1">
    <location>
        <begin position="612"/>
        <end position="632"/>
    </location>
</feature>
<dbReference type="Proteomes" id="UP000682111">
    <property type="component" value="Unassembled WGS sequence"/>
</dbReference>
<feature type="compositionally biased region" description="Polar residues" evidence="1">
    <location>
        <begin position="516"/>
        <end position="534"/>
    </location>
</feature>
<sequence length="1122" mass="124662">MQITNQGLTNTASIDLSFDVKKDEIYSAQIKQRISDKEAVLQIRGKEFVAEFEGKVPAGERATVQVTSHQEDKLNVKAIQSEAAKSSNLKAPELSAVLQKVGLTSKDVPELREAARLLLDKGYPLSKEVVSELKTFFEKGQGSFETKSDTVRALVNKGLEVTQTHLRSIHEALHGKPLNEVLTNLAKELNLDTSGKREQAVFSNVKEGAITAKAAESVVKALLSNEKAYNQTAVREIVSQIRSILEKEADPQKAIQAVKTVIANNAKIDREVVNEINKVISDAEKLQSIGKDRLVQTLNRSEAEMVAPKAVAVDNRAEQSRPVTNASLSDVVRELRNQVSTNPNLQKSIEKVQTELLNNRNLSADAAGRIAKAITEATALMQQGRITTGKEVLSSALASVEHDAIDLKPSEVIRQARESVQQEPRLQKAIEQVREQVVQNPKIDREIAQKIERALQEASQLQRAGQESAGRERIVQALSSAEAETAARETQRNEAPAPVRQGSQETVQPDSRRMESQLNHSSNAKTVQTQQGAASQTVELKETIKQVREQLQAGQDVKKVLQEQVLKSPSIDPDIARNIEKALNQADQLSEAGRERLTKLLLQLEANALKSQPQTAQAGQQANQNIQQTESQSGGEMKPVLIPKLPSETVQQALKQFHNEPDVDKALNLVRKEISSNPNIDVKNIAKIEEALERAQQLNDRGREIASRQHVANELTQIQKSLSLSEPKVDPTQGMNSQYDVNELLQSMQVQSKDILVTRVTQKLAEATHEFRELKREITRNLDSVQRTIDTFKGSAQPQASKMLETAISKLDNAILKSDLMLFTDMKTERQLLQASSQLADAKKLLAKGNFSEASKIVGQVKELIDKLNFKPSEQKIMHFVSKESLALENRHAPLEAGARGFSLLEPSGRQMFEMVRSLGLNHDSDLANSLVFKNGEHSQQEQQNNMKAALMKLQQEEANPRVAQQAEHALNNLTGQQLLSKADSPGTMQNMLFNLPLLLGGKPENLQVFVNSKNEGEQVDWENCNLYFLIETKKLGDVGIMLSATERNLTITIKNDKPGFKEKMEPLADMAKEKLNEIGYNVNALHFTRMTPIKTQNQPDQTFEQKPQKPIFTEKGMDFRI</sequence>
<gene>
    <name evidence="2" type="ORF">J27TS8_40760</name>
</gene>
<reference evidence="2" key="1">
    <citation type="submission" date="2021-03" db="EMBL/GenBank/DDBJ databases">
        <title>Antimicrobial resistance genes in bacteria isolated from Japanese honey, and their potential for conferring macrolide and lincosamide resistance in the American foulbrood pathogen Paenibacillus larvae.</title>
        <authorList>
            <person name="Okamoto M."/>
            <person name="Kumagai M."/>
            <person name="Kanamori H."/>
            <person name="Takamatsu D."/>
        </authorList>
    </citation>
    <scope>NUCLEOTIDE SEQUENCE</scope>
    <source>
        <strain evidence="2">J27TS8</strain>
    </source>
</reference>
<keyword evidence="3" id="KW-1185">Reference proteome</keyword>